<dbReference type="Proteomes" id="UP000789390">
    <property type="component" value="Unassembled WGS sequence"/>
</dbReference>
<sequence length="150" mass="17749">MKDIRGNRSGFERDHEKTCVFATPTSQSRLNINRRRAQASNIPDDLCLILRAFLRLRISGVDRRSFYKVPQFNFFSESIEKELIERRRAEWFKLFKSNDIKSKLYVCSDHFVSGKPAYLHMTEDIDWVPSFFKAAQGLAFGKFKDWEWVT</sequence>
<dbReference type="AlphaFoldDB" id="A0A8J2W3Z1"/>
<evidence type="ECO:0008006" key="3">
    <source>
        <dbReference type="Google" id="ProtNLM"/>
    </source>
</evidence>
<organism evidence="1 2">
    <name type="scientific">Daphnia galeata</name>
    <dbReference type="NCBI Taxonomy" id="27404"/>
    <lineage>
        <taxon>Eukaryota</taxon>
        <taxon>Metazoa</taxon>
        <taxon>Ecdysozoa</taxon>
        <taxon>Arthropoda</taxon>
        <taxon>Crustacea</taxon>
        <taxon>Branchiopoda</taxon>
        <taxon>Diplostraca</taxon>
        <taxon>Cladocera</taxon>
        <taxon>Anomopoda</taxon>
        <taxon>Daphniidae</taxon>
        <taxon>Daphnia</taxon>
    </lineage>
</organism>
<name>A0A8J2W3Z1_9CRUS</name>
<protein>
    <recommendedName>
        <fullName evidence="3">THAP-type domain-containing protein</fullName>
    </recommendedName>
</protein>
<keyword evidence="2" id="KW-1185">Reference proteome</keyword>
<dbReference type="EMBL" id="CAKKLH010000135">
    <property type="protein sequence ID" value="CAH0104329.1"/>
    <property type="molecule type" value="Genomic_DNA"/>
</dbReference>
<accession>A0A8J2W3Z1</accession>
<reference evidence="1" key="1">
    <citation type="submission" date="2021-11" db="EMBL/GenBank/DDBJ databases">
        <authorList>
            <person name="Schell T."/>
        </authorList>
    </citation>
    <scope>NUCLEOTIDE SEQUENCE</scope>
    <source>
        <strain evidence="1">M5</strain>
    </source>
</reference>
<proteinExistence type="predicted"/>
<evidence type="ECO:0000313" key="2">
    <source>
        <dbReference type="Proteomes" id="UP000789390"/>
    </source>
</evidence>
<dbReference type="OrthoDB" id="6375458at2759"/>
<evidence type="ECO:0000313" key="1">
    <source>
        <dbReference type="EMBL" id="CAH0104329.1"/>
    </source>
</evidence>
<gene>
    <name evidence="1" type="ORF">DGAL_LOCUS7098</name>
</gene>
<comment type="caution">
    <text evidence="1">The sequence shown here is derived from an EMBL/GenBank/DDBJ whole genome shotgun (WGS) entry which is preliminary data.</text>
</comment>